<proteinExistence type="predicted"/>
<name>A0A5B7CNP0_PORTR</name>
<comment type="caution">
    <text evidence="1">The sequence shown here is derived from an EMBL/GenBank/DDBJ whole genome shotgun (WGS) entry which is preliminary data.</text>
</comment>
<dbReference type="AlphaFoldDB" id="A0A5B7CNP0"/>
<organism evidence="1 2">
    <name type="scientific">Portunus trituberculatus</name>
    <name type="common">Swimming crab</name>
    <name type="synonym">Neptunus trituberculatus</name>
    <dbReference type="NCBI Taxonomy" id="210409"/>
    <lineage>
        <taxon>Eukaryota</taxon>
        <taxon>Metazoa</taxon>
        <taxon>Ecdysozoa</taxon>
        <taxon>Arthropoda</taxon>
        <taxon>Crustacea</taxon>
        <taxon>Multicrustacea</taxon>
        <taxon>Malacostraca</taxon>
        <taxon>Eumalacostraca</taxon>
        <taxon>Eucarida</taxon>
        <taxon>Decapoda</taxon>
        <taxon>Pleocyemata</taxon>
        <taxon>Brachyura</taxon>
        <taxon>Eubrachyura</taxon>
        <taxon>Portunoidea</taxon>
        <taxon>Portunidae</taxon>
        <taxon>Portuninae</taxon>
        <taxon>Portunus</taxon>
    </lineage>
</organism>
<protein>
    <submittedName>
        <fullName evidence="1">Uncharacterized protein</fullName>
    </submittedName>
</protein>
<keyword evidence="2" id="KW-1185">Reference proteome</keyword>
<dbReference type="EMBL" id="VSRR010000107">
    <property type="protein sequence ID" value="MPC10244.1"/>
    <property type="molecule type" value="Genomic_DNA"/>
</dbReference>
<accession>A0A5B7CNP0</accession>
<evidence type="ECO:0000313" key="2">
    <source>
        <dbReference type="Proteomes" id="UP000324222"/>
    </source>
</evidence>
<sequence length="98" mass="11020">MVRSFQANLFTMGRTTFAAADCLPVSPEDPDLIKGWTRLGQRQDNQPEATGRRGSSWRASFFFKRGKETVPLRNRVRVDGAGAEEKRRKTSSFTGVIL</sequence>
<dbReference type="Proteomes" id="UP000324222">
    <property type="component" value="Unassembled WGS sequence"/>
</dbReference>
<evidence type="ECO:0000313" key="1">
    <source>
        <dbReference type="EMBL" id="MPC10244.1"/>
    </source>
</evidence>
<gene>
    <name evidence="1" type="ORF">E2C01_002876</name>
</gene>
<reference evidence="1 2" key="1">
    <citation type="submission" date="2019-05" db="EMBL/GenBank/DDBJ databases">
        <title>Another draft genome of Portunus trituberculatus and its Hox gene families provides insights of decapod evolution.</title>
        <authorList>
            <person name="Jeong J.-H."/>
            <person name="Song I."/>
            <person name="Kim S."/>
            <person name="Choi T."/>
            <person name="Kim D."/>
            <person name="Ryu S."/>
            <person name="Kim W."/>
        </authorList>
    </citation>
    <scope>NUCLEOTIDE SEQUENCE [LARGE SCALE GENOMIC DNA]</scope>
    <source>
        <tissue evidence="1">Muscle</tissue>
    </source>
</reference>